<name>B1I3Y8_DESAP</name>
<evidence type="ECO:0000256" key="3">
    <source>
        <dbReference type="ARBA" id="ARBA00023315"/>
    </source>
</evidence>
<dbReference type="Proteomes" id="UP000008544">
    <property type="component" value="Chromosome"/>
</dbReference>
<evidence type="ECO:0000256" key="2">
    <source>
        <dbReference type="ARBA" id="ARBA00022679"/>
    </source>
</evidence>
<dbReference type="SMART" id="SM00563">
    <property type="entry name" value="PlsC"/>
    <property type="match status" value="1"/>
</dbReference>
<comment type="similarity">
    <text evidence="1 4">Belongs to the 1-acyl-sn-glycerol-3-phosphate acyltransferase family.</text>
</comment>
<evidence type="ECO:0000313" key="6">
    <source>
        <dbReference type="EMBL" id="ACA59690.1"/>
    </source>
</evidence>
<reference evidence="6 7" key="2">
    <citation type="journal article" date="2008" name="Science">
        <title>Environmental genomics reveals a single-species ecosystem deep within Earth.</title>
        <authorList>
            <person name="Chivian D."/>
            <person name="Brodie E.L."/>
            <person name="Alm E.J."/>
            <person name="Culley D.E."/>
            <person name="Dehal P.S."/>
            <person name="Desantis T.Z."/>
            <person name="Gihring T.M."/>
            <person name="Lapidus A."/>
            <person name="Lin L.H."/>
            <person name="Lowry S.R."/>
            <person name="Moser D.P."/>
            <person name="Richardson P.M."/>
            <person name="Southam G."/>
            <person name="Wanger G."/>
            <person name="Pratt L.M."/>
            <person name="Andersen G.L."/>
            <person name="Hazen T.C."/>
            <person name="Brockman F.J."/>
            <person name="Arkin A.P."/>
            <person name="Onstott T.C."/>
        </authorList>
    </citation>
    <scope>NUCLEOTIDE SEQUENCE [LARGE SCALE GENOMIC DNA]</scope>
    <source>
        <strain evidence="6 7">MP104C</strain>
    </source>
</reference>
<dbReference type="Pfam" id="PF01553">
    <property type="entry name" value="Acyltransferase"/>
    <property type="match status" value="1"/>
</dbReference>
<dbReference type="OrthoDB" id="9803035at2"/>
<gene>
    <name evidence="6" type="ordered locus">Daud_1179</name>
</gene>
<keyword evidence="4" id="KW-0594">Phospholipid biosynthesis</keyword>
<dbReference type="PANTHER" id="PTHR10434">
    <property type="entry name" value="1-ACYL-SN-GLYCEROL-3-PHOSPHATE ACYLTRANSFERASE"/>
    <property type="match status" value="1"/>
</dbReference>
<dbReference type="STRING" id="477974.Daud_1179"/>
<reference evidence="7" key="1">
    <citation type="submission" date="2007-10" db="EMBL/GenBank/DDBJ databases">
        <title>Complete sequence of chromosome of Desulforudis audaxviator MP104C.</title>
        <authorList>
            <person name="Copeland A."/>
            <person name="Lucas S."/>
            <person name="Lapidus A."/>
            <person name="Barry K."/>
            <person name="Glavina del Rio T."/>
            <person name="Dalin E."/>
            <person name="Tice H."/>
            <person name="Bruce D."/>
            <person name="Pitluck S."/>
            <person name="Lowry S.R."/>
            <person name="Larimer F."/>
            <person name="Land M.L."/>
            <person name="Hauser L."/>
            <person name="Kyrpides N."/>
            <person name="Ivanova N.N."/>
            <person name="Richardson P."/>
        </authorList>
    </citation>
    <scope>NUCLEOTIDE SEQUENCE [LARGE SCALE GENOMIC DNA]</scope>
    <source>
        <strain evidence="7">MP104C</strain>
    </source>
</reference>
<protein>
    <recommendedName>
        <fullName evidence="4">1-acyl-sn-glycerol-3-phosphate acyltransferase</fullName>
        <ecNumber evidence="4">2.3.1.51</ecNumber>
    </recommendedName>
</protein>
<keyword evidence="4" id="KW-0444">Lipid biosynthesis</keyword>
<accession>B1I3Y8</accession>
<sequence length="193" mass="21480">MFYWFCWHLCRTVLLVLRRWEVKGAENLPVSGGLILAANHSSYWDPVVCGCVMNRRIYFMAKAELFRIPVLRTIITAWGAFPVHRETVDREAIRTALAHLKAGRVVGMFPEGTRSKSGELQKPHYGAALVALKGGVPILPVALIGTKGVFGKVRVRIGKPLHFPEYAGNKPSKEVLEEMSNRVMGEIGTLLKA</sequence>
<dbReference type="EC" id="2.3.1.51" evidence="4"/>
<dbReference type="GO" id="GO:0016020">
    <property type="term" value="C:membrane"/>
    <property type="evidence" value="ECO:0007669"/>
    <property type="project" value="InterPro"/>
</dbReference>
<dbReference type="GO" id="GO:0003841">
    <property type="term" value="F:1-acylglycerol-3-phosphate O-acyltransferase activity"/>
    <property type="evidence" value="ECO:0007669"/>
    <property type="project" value="UniProtKB-UniRule"/>
</dbReference>
<evidence type="ECO:0000256" key="4">
    <source>
        <dbReference type="RuleBase" id="RU361267"/>
    </source>
</evidence>
<dbReference type="AlphaFoldDB" id="B1I3Y8"/>
<dbReference type="InterPro" id="IPR002123">
    <property type="entry name" value="Plipid/glycerol_acylTrfase"/>
</dbReference>
<keyword evidence="2 4" id="KW-0808">Transferase</keyword>
<evidence type="ECO:0000259" key="5">
    <source>
        <dbReference type="SMART" id="SM00563"/>
    </source>
</evidence>
<dbReference type="HOGENOM" id="CLU_027938_4_5_9"/>
<evidence type="ECO:0000313" key="7">
    <source>
        <dbReference type="Proteomes" id="UP000008544"/>
    </source>
</evidence>
<proteinExistence type="inferred from homology"/>
<dbReference type="eggNOG" id="COG0204">
    <property type="taxonomic scope" value="Bacteria"/>
</dbReference>
<comment type="domain">
    <text evidence="4">The HXXXXD motif is essential for acyltransferase activity and may constitute the binding site for the phosphate moiety of the glycerol-3-phosphate.</text>
</comment>
<dbReference type="NCBIfam" id="TIGR00530">
    <property type="entry name" value="AGP_acyltrn"/>
    <property type="match status" value="1"/>
</dbReference>
<keyword evidence="4" id="KW-0443">Lipid metabolism</keyword>
<evidence type="ECO:0000256" key="1">
    <source>
        <dbReference type="ARBA" id="ARBA00008655"/>
    </source>
</evidence>
<dbReference type="CDD" id="cd07989">
    <property type="entry name" value="LPLAT_AGPAT-like"/>
    <property type="match status" value="1"/>
</dbReference>
<dbReference type="PANTHER" id="PTHR10434:SF11">
    <property type="entry name" value="1-ACYL-SN-GLYCEROL-3-PHOSPHATE ACYLTRANSFERASE"/>
    <property type="match status" value="1"/>
</dbReference>
<dbReference type="GO" id="GO:0006654">
    <property type="term" value="P:phosphatidic acid biosynthetic process"/>
    <property type="evidence" value="ECO:0007669"/>
    <property type="project" value="TreeGrafter"/>
</dbReference>
<organism evidence="6 7">
    <name type="scientific">Desulforudis audaxviator (strain MP104C)</name>
    <dbReference type="NCBI Taxonomy" id="477974"/>
    <lineage>
        <taxon>Bacteria</taxon>
        <taxon>Bacillati</taxon>
        <taxon>Bacillota</taxon>
        <taxon>Clostridia</taxon>
        <taxon>Thermoanaerobacterales</taxon>
        <taxon>Candidatus Desulforudaceae</taxon>
        <taxon>Candidatus Desulforudis</taxon>
    </lineage>
</organism>
<dbReference type="KEGG" id="dau:Daud_1179"/>
<dbReference type="SUPFAM" id="SSF69593">
    <property type="entry name" value="Glycerol-3-phosphate (1)-acyltransferase"/>
    <property type="match status" value="1"/>
</dbReference>
<comment type="catalytic activity">
    <reaction evidence="4">
        <text>a 1-acyl-sn-glycero-3-phosphate + an acyl-CoA = a 1,2-diacyl-sn-glycero-3-phosphate + CoA</text>
        <dbReference type="Rhea" id="RHEA:19709"/>
        <dbReference type="ChEBI" id="CHEBI:57287"/>
        <dbReference type="ChEBI" id="CHEBI:57970"/>
        <dbReference type="ChEBI" id="CHEBI:58342"/>
        <dbReference type="ChEBI" id="CHEBI:58608"/>
        <dbReference type="EC" id="2.3.1.51"/>
    </reaction>
</comment>
<keyword evidence="3 4" id="KW-0012">Acyltransferase</keyword>
<dbReference type="EMBL" id="CP000860">
    <property type="protein sequence ID" value="ACA59690.1"/>
    <property type="molecule type" value="Genomic_DNA"/>
</dbReference>
<feature type="domain" description="Phospholipid/glycerol acyltransferase" evidence="5">
    <location>
        <begin position="34"/>
        <end position="146"/>
    </location>
</feature>
<keyword evidence="4" id="KW-1208">Phospholipid metabolism</keyword>
<dbReference type="InterPro" id="IPR004552">
    <property type="entry name" value="AGP_acyltrans"/>
</dbReference>
<keyword evidence="7" id="KW-1185">Reference proteome</keyword>
<dbReference type="RefSeq" id="WP_012302276.1">
    <property type="nucleotide sequence ID" value="NC_010424.1"/>
</dbReference>